<dbReference type="AlphaFoldDB" id="A0AAE0BBI5"/>
<comment type="caution">
    <text evidence="1">The sequence shown here is derived from an EMBL/GenBank/DDBJ whole genome shotgun (WGS) entry which is preliminary data.</text>
</comment>
<accession>A0AAE0BBI5</accession>
<proteinExistence type="predicted"/>
<name>A0AAE0BBI5_9CHLO</name>
<keyword evidence="3" id="KW-1185">Reference proteome</keyword>
<dbReference type="EMBL" id="LGRX02028550">
    <property type="protein sequence ID" value="KAK3247937.1"/>
    <property type="molecule type" value="Genomic_DNA"/>
</dbReference>
<evidence type="ECO:0000313" key="3">
    <source>
        <dbReference type="Proteomes" id="UP001190700"/>
    </source>
</evidence>
<reference evidence="1" key="2">
    <citation type="submission" date="2023-06" db="EMBL/GenBank/DDBJ databases">
        <title>Long-read-based genome assembly of the green algal bacterivore Cymbomonas tetramitiformis.</title>
        <authorList>
            <person name="Gyaltshen Y."/>
            <person name="Rozenberg A."/>
            <person name="Paasch A."/>
            <person name="Burns J.A."/>
            <person name="Warring S."/>
            <person name="Larson R."/>
            <person name="Maurer-Alcala X."/>
            <person name="Dacks J."/>
            <person name="Kim E."/>
        </authorList>
    </citation>
    <scope>NUCLEOTIDE SEQUENCE</scope>
    <source>
        <strain evidence="1">PLY_AMNH</strain>
    </source>
</reference>
<evidence type="ECO:0000313" key="1">
    <source>
        <dbReference type="EMBL" id="KAK3233561.1"/>
    </source>
</evidence>
<organism evidence="1 3">
    <name type="scientific">Cymbomonas tetramitiformis</name>
    <dbReference type="NCBI Taxonomy" id="36881"/>
    <lineage>
        <taxon>Eukaryota</taxon>
        <taxon>Viridiplantae</taxon>
        <taxon>Chlorophyta</taxon>
        <taxon>Pyramimonadophyceae</taxon>
        <taxon>Pyramimonadales</taxon>
        <taxon>Pyramimonadaceae</taxon>
        <taxon>Cymbomonas</taxon>
    </lineage>
</organism>
<dbReference type="Proteomes" id="UP001190700">
    <property type="component" value="Unassembled WGS sequence"/>
</dbReference>
<gene>
    <name evidence="2" type="ORF">CYMTET_42581</name>
    <name evidence="1" type="ORF">CYMTET_56155</name>
</gene>
<evidence type="ECO:0000313" key="2">
    <source>
        <dbReference type="EMBL" id="KAK3247937.1"/>
    </source>
</evidence>
<reference evidence="1 3" key="1">
    <citation type="journal article" date="2015" name="Genome Biol. Evol.">
        <title>Comparative Genomics of a Bacterivorous Green Alga Reveals Evolutionary Causalities and Consequences of Phago-Mixotrophic Mode of Nutrition.</title>
        <authorList>
            <person name="Burns J.A."/>
            <person name="Paasch A."/>
            <person name="Narechania A."/>
            <person name="Kim E."/>
        </authorList>
    </citation>
    <scope>NUCLEOTIDE SEQUENCE [LARGE SCALE GENOMIC DNA]</scope>
    <source>
        <strain evidence="1">PLY_AMNH</strain>
    </source>
</reference>
<dbReference type="EMBL" id="LGRX02035678">
    <property type="protein sequence ID" value="KAK3233561.1"/>
    <property type="molecule type" value="Genomic_DNA"/>
</dbReference>
<sequence length="152" mass="16458">MVVEQLRVLEYWMRNVAKAPLTAAQRKAGSGPLRGGPNGYCRGAWGGVPRAGFDRDELRVTPLGNWNGKVVYHVQCDWMSVCTALLVDAPHSPHGASCPELLQLMHRLDNIGCGHLTYYSIARGVCRLYPPAPTVPTGAIDMSTQVQSAVTG</sequence>
<protein>
    <submittedName>
        <fullName evidence="1">Uncharacterized protein</fullName>
    </submittedName>
</protein>